<comment type="caution">
    <text evidence="6">The sequence shown here is derived from an EMBL/GenBank/DDBJ whole genome shotgun (WGS) entry which is preliminary data.</text>
</comment>
<dbReference type="GO" id="GO:0005634">
    <property type="term" value="C:nucleus"/>
    <property type="evidence" value="ECO:0007669"/>
    <property type="project" value="TreeGrafter"/>
</dbReference>
<proteinExistence type="predicted"/>
<evidence type="ECO:0000256" key="1">
    <source>
        <dbReference type="ARBA" id="ARBA00026139"/>
    </source>
</evidence>
<comment type="catalytic activity">
    <reaction evidence="4">
        <text>DNA(n) + a 2'-deoxyribonucleoside 5'-triphosphate = DNA(n+1) + diphosphate</text>
        <dbReference type="Rhea" id="RHEA:22508"/>
        <dbReference type="Rhea" id="RHEA-COMP:17339"/>
        <dbReference type="Rhea" id="RHEA-COMP:17340"/>
        <dbReference type="ChEBI" id="CHEBI:33019"/>
        <dbReference type="ChEBI" id="CHEBI:61560"/>
        <dbReference type="ChEBI" id="CHEBI:173112"/>
        <dbReference type="EC" id="2.7.7.7"/>
    </reaction>
    <physiologicalReaction direction="left-to-right" evidence="4">
        <dbReference type="Rhea" id="RHEA:22509"/>
    </physiologicalReaction>
</comment>
<dbReference type="GO" id="GO:0031297">
    <property type="term" value="P:replication fork processing"/>
    <property type="evidence" value="ECO:0007669"/>
    <property type="project" value="TreeGrafter"/>
</dbReference>
<reference evidence="6" key="1">
    <citation type="journal article" date="2021" name="Proc. Natl. Acad. Sci. U.S.A.">
        <title>Three genomes in the algal genus Volvox reveal the fate of a haploid sex-determining region after a transition to homothallism.</title>
        <authorList>
            <person name="Yamamoto K."/>
            <person name="Hamaji T."/>
            <person name="Kawai-Toyooka H."/>
            <person name="Matsuzaki R."/>
            <person name="Takahashi F."/>
            <person name="Nishimura Y."/>
            <person name="Kawachi M."/>
            <person name="Noguchi H."/>
            <person name="Minakuchi Y."/>
            <person name="Umen J.G."/>
            <person name="Toyoda A."/>
            <person name="Nozaki H."/>
        </authorList>
    </citation>
    <scope>NUCLEOTIDE SEQUENCE</scope>
    <source>
        <strain evidence="7">NIES-3785</strain>
        <strain evidence="6">NIES-3786</strain>
    </source>
</reference>
<feature type="region of interest" description="Disordered" evidence="5">
    <location>
        <begin position="796"/>
        <end position="829"/>
    </location>
</feature>
<dbReference type="GO" id="GO:0003682">
    <property type="term" value="F:chromatin binding"/>
    <property type="evidence" value="ECO:0007669"/>
    <property type="project" value="TreeGrafter"/>
</dbReference>
<feature type="compositionally biased region" description="Polar residues" evidence="5">
    <location>
        <begin position="314"/>
        <end position="325"/>
    </location>
</feature>
<evidence type="ECO:0000256" key="2">
    <source>
        <dbReference type="ARBA" id="ARBA00044677"/>
    </source>
</evidence>
<dbReference type="PANTHER" id="PTHR31399:SF0">
    <property type="entry name" value="DNA-DIRECTED PRIMASE_POLYMERASE PROTEIN"/>
    <property type="match status" value="1"/>
</dbReference>
<dbReference type="GO" id="GO:0006264">
    <property type="term" value="P:mitochondrial DNA replication"/>
    <property type="evidence" value="ECO:0007669"/>
    <property type="project" value="TreeGrafter"/>
</dbReference>
<accession>A0A8J4FKQ2</accession>
<keyword evidence="8" id="KW-1185">Reference proteome</keyword>
<organism evidence="6 8">
    <name type="scientific">Volvox reticuliferus</name>
    <dbReference type="NCBI Taxonomy" id="1737510"/>
    <lineage>
        <taxon>Eukaryota</taxon>
        <taxon>Viridiplantae</taxon>
        <taxon>Chlorophyta</taxon>
        <taxon>core chlorophytes</taxon>
        <taxon>Chlorophyceae</taxon>
        <taxon>CS clade</taxon>
        <taxon>Chlamydomonadales</taxon>
        <taxon>Volvocaceae</taxon>
        <taxon>Volvox</taxon>
    </lineage>
</organism>
<dbReference type="Proteomes" id="UP000722791">
    <property type="component" value="Unassembled WGS sequence"/>
</dbReference>
<dbReference type="Proteomes" id="UP000747110">
    <property type="component" value="Unassembled WGS sequence"/>
</dbReference>
<evidence type="ECO:0000256" key="3">
    <source>
        <dbReference type="ARBA" id="ARBA00044768"/>
    </source>
</evidence>
<evidence type="ECO:0000313" key="7">
    <source>
        <dbReference type="EMBL" id="GIM00816.1"/>
    </source>
</evidence>
<feature type="region of interest" description="Disordered" evidence="5">
    <location>
        <begin position="242"/>
        <end position="330"/>
    </location>
</feature>
<dbReference type="Pfam" id="PF03121">
    <property type="entry name" value="Herpes_UL52"/>
    <property type="match status" value="1"/>
</dbReference>
<dbReference type="GO" id="GO:0042276">
    <property type="term" value="P:error-prone translesion synthesis"/>
    <property type="evidence" value="ECO:0007669"/>
    <property type="project" value="InterPro"/>
</dbReference>
<comment type="catalytic activity">
    <reaction evidence="2">
        <text>ssDNA + n NTP = ssDNA/pppN(pN)n-1 hybrid + (n-1) diphosphate.</text>
        <dbReference type="EC" id="2.7.7.102"/>
    </reaction>
</comment>
<dbReference type="EC" id="2.7.7.102" evidence="3"/>
<feature type="compositionally biased region" description="Low complexity" evidence="5">
    <location>
        <begin position="277"/>
        <end position="300"/>
    </location>
</feature>
<evidence type="ECO:0000313" key="6">
    <source>
        <dbReference type="EMBL" id="GIL76107.1"/>
    </source>
</evidence>
<evidence type="ECO:0000313" key="8">
    <source>
        <dbReference type="Proteomes" id="UP000747110"/>
    </source>
</evidence>
<dbReference type="OrthoDB" id="5988181at2759"/>
<gene>
    <name evidence="6" type="ORF">Vretifemale_5826</name>
    <name evidence="7" type="ORF">Vretimale_5715</name>
</gene>
<dbReference type="GO" id="GO:0003887">
    <property type="term" value="F:DNA-directed DNA polymerase activity"/>
    <property type="evidence" value="ECO:0007669"/>
    <property type="project" value="UniProtKB-EC"/>
</dbReference>
<feature type="compositionally biased region" description="Low complexity" evidence="5">
    <location>
        <begin position="252"/>
        <end position="262"/>
    </location>
</feature>
<evidence type="ECO:0000256" key="5">
    <source>
        <dbReference type="SAM" id="MobiDB-lite"/>
    </source>
</evidence>
<dbReference type="GO" id="GO:0005759">
    <property type="term" value="C:mitochondrial matrix"/>
    <property type="evidence" value="ECO:0007669"/>
    <property type="project" value="TreeGrafter"/>
</dbReference>
<dbReference type="PANTHER" id="PTHR31399">
    <property type="entry name" value="DNA-DIRECTED PRIMASE / POLYMERASE PROTEIN"/>
    <property type="match status" value="1"/>
</dbReference>
<protein>
    <recommendedName>
        <fullName evidence="1">DNA-directed primase/polymerase protein</fullName>
        <ecNumber evidence="3">2.7.7.102</ecNumber>
    </recommendedName>
</protein>
<evidence type="ECO:0000256" key="4">
    <source>
        <dbReference type="ARBA" id="ARBA00047303"/>
    </source>
</evidence>
<dbReference type="EMBL" id="BNCQ01000008">
    <property type="protein sequence ID" value="GIM00816.1"/>
    <property type="molecule type" value="Genomic_DNA"/>
</dbReference>
<dbReference type="AlphaFoldDB" id="A0A8J4FKQ2"/>
<name>A0A8J4FKQ2_9CHLO</name>
<dbReference type="EMBL" id="BNCP01000008">
    <property type="protein sequence ID" value="GIL76107.1"/>
    <property type="molecule type" value="Genomic_DNA"/>
</dbReference>
<sequence length="856" mass="93224">MQSMQSRRKSASFIPEKPADYENFVKKLEWQFGHAHTASPEAINNSLLPSITTSGVKRLSDALIADSAPKKPTVALPIKPQSFYAKNPETHTHEKQVPWDARARSWGHANGTHPPHEPGVTSMESVGIAPRAEFKLQRQAFEFLAQQKEPWSQHLRVFARELSGDGKRCFFVTTPSQLWVADVESAKPASCHLYEIIREGMPCHLYFDLEFVPDLNPGVCGNSLVDLLVELVAEELHGTFGIRMPLRPSPNQQQQEQQQQQQELREKCGLWQHPEQHAQQPEQPGPAGDNRGQQRQQQVQARGSEHARIEVKASTVSGSSATSLGDSCAGAGGSKGSPCGDFGAASGCGGDINRGSASDSSVDISDGSCPWVWELCSTTPAKFSRHLIIRIPHCAFKDNFHVNAFVRRLFDRIAADPARFKAFFVRRSTDPDDSPTLFIDPAVYTRNRAFRLYLSSKAGKSAVLHATCRYAVASLLRRRGSALQTGGPAGVVHHAAIPVQSSNYYSAPSRKNQVAASTAADLAKGASVQIANIPASAAVQPPDSTMCGGRASFLLAPSVEKEIARDIFLSSLVTDVGRVDRVLTMYGVGCGSSDGVASLAGFHAAADLMNGGPSRAMNCLGIPRLPKPAGGHGCTTAAAAGCQGPWLAGGAGTHPRRSAAAGSFQYGASPFPYIDEFIESVCCEGGVQGRVRCWQYLPDSATLLLSMRDNRWCANIGRAHRSNGIYFTVDLRGGTWHQRCYDPECRDFRSTCMPLPPHLWEDCRSRVCRQQLKENQEQQPQQQACLHGAQPTDKVQVSEQLQIPQERRQDQSPEQTLATAATRGNPCDEDEGPDFDLLCVQALESFEMMMASNAVI</sequence>
<dbReference type="InterPro" id="IPR044917">
    <property type="entry name" value="PRIMPOL"/>
</dbReference>
<dbReference type="GO" id="GO:0009411">
    <property type="term" value="P:response to UV"/>
    <property type="evidence" value="ECO:0007669"/>
    <property type="project" value="TreeGrafter"/>
</dbReference>